<keyword evidence="1" id="KW-0472">Membrane</keyword>
<name>A0A3N3E0G7_9VIBR</name>
<organism evidence="2 3">
    <name type="scientific">Vibrio ponticus</name>
    <dbReference type="NCBI Taxonomy" id="265668"/>
    <lineage>
        <taxon>Bacteria</taxon>
        <taxon>Pseudomonadati</taxon>
        <taxon>Pseudomonadota</taxon>
        <taxon>Gammaproteobacteria</taxon>
        <taxon>Vibrionales</taxon>
        <taxon>Vibrionaceae</taxon>
        <taxon>Vibrio</taxon>
    </lineage>
</organism>
<reference evidence="2 3" key="1">
    <citation type="submission" date="2018-11" db="EMBL/GenBank/DDBJ databases">
        <title>Vibrio ponticus strain CAIM 1751 pathogenic for the snapper Lutjanus guttatus.</title>
        <authorList>
            <person name="Soto-Rodriguez S."/>
            <person name="Lozano-Olvera R."/>
            <person name="Gomez-Gil B."/>
        </authorList>
    </citation>
    <scope>NUCLEOTIDE SEQUENCE [LARGE SCALE GENOMIC DNA]</scope>
    <source>
        <strain evidence="2 3">CAIM 1751</strain>
    </source>
</reference>
<keyword evidence="1" id="KW-1133">Transmembrane helix</keyword>
<dbReference type="AlphaFoldDB" id="A0A3N3E0G7"/>
<evidence type="ECO:0000313" key="2">
    <source>
        <dbReference type="EMBL" id="ROV60008.1"/>
    </source>
</evidence>
<gene>
    <name evidence="2" type="ORF">EGH82_11135</name>
</gene>
<proteinExistence type="predicted"/>
<dbReference type="Proteomes" id="UP000278792">
    <property type="component" value="Unassembled WGS sequence"/>
</dbReference>
<comment type="caution">
    <text evidence="2">The sequence shown here is derived from an EMBL/GenBank/DDBJ whole genome shotgun (WGS) entry which is preliminary data.</text>
</comment>
<keyword evidence="1" id="KW-0812">Transmembrane</keyword>
<protein>
    <submittedName>
        <fullName evidence="2">Uncharacterized protein</fullName>
    </submittedName>
</protein>
<evidence type="ECO:0000256" key="1">
    <source>
        <dbReference type="SAM" id="Phobius"/>
    </source>
</evidence>
<feature type="transmembrane region" description="Helical" evidence="1">
    <location>
        <begin position="35"/>
        <end position="61"/>
    </location>
</feature>
<dbReference type="EMBL" id="RKIK01000028">
    <property type="protein sequence ID" value="ROV60008.1"/>
    <property type="molecule type" value="Genomic_DNA"/>
</dbReference>
<sequence>MSTAVINGIYLFSFFTDSKLVKMDVMLSSDWAVNVAQIVFVSWVVPSITVAMLFAMIMLYVKVKR</sequence>
<evidence type="ECO:0000313" key="3">
    <source>
        <dbReference type="Proteomes" id="UP000278792"/>
    </source>
</evidence>
<accession>A0A3N3E0G7</accession>